<organism evidence="1">
    <name type="scientific">Siphoviridae sp. ctZd434</name>
    <dbReference type="NCBI Taxonomy" id="2825559"/>
    <lineage>
        <taxon>Viruses</taxon>
        <taxon>Duplodnaviria</taxon>
        <taxon>Heunggongvirae</taxon>
        <taxon>Uroviricota</taxon>
        <taxon>Caudoviricetes</taxon>
    </lineage>
</organism>
<proteinExistence type="predicted"/>
<sequence length="267" mass="28938">MFMSFNPNELVLEKIRSVEEYDPATSELTGRFTQIKEPSLQTSAEGTAVTDAMGAEIVTFYNAQTGTFSFTNALFSLDLAASQFGSKKEIASTSNKIVKPVSETIVIASDHTATLKYVPVGVAGAEIKYVKVINENNSFGETYEISATAGEGKFILDAATKKITMPESVTGRIFVRYDAETDNAVKVTKRADGVPEIKSLLIHAIFHDPCNANIVYAGVISVPRAQIDPSSVELNLTPDGGHTASYKLQKSYCGNDERLFDIIVSQD</sequence>
<evidence type="ECO:0000313" key="1">
    <source>
        <dbReference type="EMBL" id="DAF93863.1"/>
    </source>
</evidence>
<protein>
    <submittedName>
        <fullName evidence="1">Putative structural protein</fullName>
    </submittedName>
</protein>
<name>A0A8S5UHA1_9CAUD</name>
<dbReference type="EMBL" id="BK016088">
    <property type="protein sequence ID" value="DAF93863.1"/>
    <property type="molecule type" value="Genomic_DNA"/>
</dbReference>
<reference evidence="1" key="1">
    <citation type="journal article" date="2021" name="Proc. Natl. Acad. Sci. U.S.A.">
        <title>A Catalog of Tens of Thousands of Viruses from Human Metagenomes Reveals Hidden Associations with Chronic Diseases.</title>
        <authorList>
            <person name="Tisza M.J."/>
            <person name="Buck C.B."/>
        </authorList>
    </citation>
    <scope>NUCLEOTIDE SEQUENCE</scope>
    <source>
        <strain evidence="1">CtZd434</strain>
    </source>
</reference>
<accession>A0A8S5UHA1</accession>